<reference evidence="2 3" key="1">
    <citation type="submission" date="2024-11" db="EMBL/GenBank/DDBJ databases">
        <title>Chromosome-level genome assembly of the freshwater bivalve Anodonta woodiana.</title>
        <authorList>
            <person name="Chen X."/>
        </authorList>
    </citation>
    <scope>NUCLEOTIDE SEQUENCE [LARGE SCALE GENOMIC DNA]</scope>
    <source>
        <strain evidence="2">MN2024</strain>
        <tissue evidence="2">Gills</tissue>
    </source>
</reference>
<organism evidence="2 3">
    <name type="scientific">Sinanodonta woodiana</name>
    <name type="common">Chinese pond mussel</name>
    <name type="synonym">Anodonta woodiana</name>
    <dbReference type="NCBI Taxonomy" id="1069815"/>
    <lineage>
        <taxon>Eukaryota</taxon>
        <taxon>Metazoa</taxon>
        <taxon>Spiralia</taxon>
        <taxon>Lophotrochozoa</taxon>
        <taxon>Mollusca</taxon>
        <taxon>Bivalvia</taxon>
        <taxon>Autobranchia</taxon>
        <taxon>Heteroconchia</taxon>
        <taxon>Palaeoheterodonta</taxon>
        <taxon>Unionida</taxon>
        <taxon>Unionoidea</taxon>
        <taxon>Unionidae</taxon>
        <taxon>Unioninae</taxon>
        <taxon>Sinanodonta</taxon>
    </lineage>
</organism>
<protein>
    <submittedName>
        <fullName evidence="2">Uncharacterized protein</fullName>
    </submittedName>
</protein>
<evidence type="ECO:0000313" key="2">
    <source>
        <dbReference type="EMBL" id="KAL3890660.1"/>
    </source>
</evidence>
<dbReference type="EMBL" id="JBJQND010000001">
    <property type="protein sequence ID" value="KAL3890660.1"/>
    <property type="molecule type" value="Genomic_DNA"/>
</dbReference>
<feature type="region of interest" description="Disordered" evidence="1">
    <location>
        <begin position="28"/>
        <end position="79"/>
    </location>
</feature>
<dbReference type="Proteomes" id="UP001634394">
    <property type="component" value="Unassembled WGS sequence"/>
</dbReference>
<feature type="compositionally biased region" description="Basic and acidic residues" evidence="1">
    <location>
        <begin position="65"/>
        <end position="79"/>
    </location>
</feature>
<accession>A0ABD3XWU7</accession>
<evidence type="ECO:0000256" key="1">
    <source>
        <dbReference type="SAM" id="MobiDB-lite"/>
    </source>
</evidence>
<dbReference type="AlphaFoldDB" id="A0ABD3XWU7"/>
<name>A0ABD3XWU7_SINWO</name>
<feature type="non-terminal residue" evidence="2">
    <location>
        <position position="1"/>
    </location>
</feature>
<gene>
    <name evidence="2" type="ORF">ACJMK2_002941</name>
</gene>
<sequence length="79" mass="8928">TGNKYEVLVIDEKEKEEEISGAIEFTSTPMTPRRSQIPVKRKHHKHLSDTSSSEEATIPPPQPQVREEETKLMAKKGGE</sequence>
<evidence type="ECO:0000313" key="3">
    <source>
        <dbReference type="Proteomes" id="UP001634394"/>
    </source>
</evidence>
<comment type="caution">
    <text evidence="2">The sequence shown here is derived from an EMBL/GenBank/DDBJ whole genome shotgun (WGS) entry which is preliminary data.</text>
</comment>
<keyword evidence="3" id="KW-1185">Reference proteome</keyword>
<proteinExistence type="predicted"/>